<dbReference type="RefSeq" id="WP_263572603.1">
    <property type="nucleotide sequence ID" value="NZ_JAJIRN010000008.1"/>
</dbReference>
<feature type="region of interest" description="Disordered" evidence="1">
    <location>
        <begin position="1"/>
        <end position="20"/>
    </location>
</feature>
<dbReference type="Proteomes" id="UP001209701">
    <property type="component" value="Unassembled WGS sequence"/>
</dbReference>
<organism evidence="2 3">
    <name type="scientific">Roseateles oligotrophus</name>
    <dbReference type="NCBI Taxonomy" id="1769250"/>
    <lineage>
        <taxon>Bacteria</taxon>
        <taxon>Pseudomonadati</taxon>
        <taxon>Pseudomonadota</taxon>
        <taxon>Betaproteobacteria</taxon>
        <taxon>Burkholderiales</taxon>
        <taxon>Sphaerotilaceae</taxon>
        <taxon>Roseateles</taxon>
    </lineage>
</organism>
<evidence type="ECO:0000313" key="3">
    <source>
        <dbReference type="Proteomes" id="UP001209701"/>
    </source>
</evidence>
<comment type="caution">
    <text evidence="2">The sequence shown here is derived from an EMBL/GenBank/DDBJ whole genome shotgun (WGS) entry which is preliminary data.</text>
</comment>
<dbReference type="EMBL" id="JAJIRN010000008">
    <property type="protein sequence ID" value="MCV2370016.1"/>
    <property type="molecule type" value="Genomic_DNA"/>
</dbReference>
<protein>
    <submittedName>
        <fullName evidence="2">Uncharacterized protein</fullName>
    </submittedName>
</protein>
<name>A0ABT2YIX0_9BURK</name>
<proteinExistence type="predicted"/>
<accession>A0ABT2YIX0</accession>
<evidence type="ECO:0000256" key="1">
    <source>
        <dbReference type="SAM" id="MobiDB-lite"/>
    </source>
</evidence>
<evidence type="ECO:0000313" key="2">
    <source>
        <dbReference type="EMBL" id="MCV2370016.1"/>
    </source>
</evidence>
<reference evidence="2 3" key="1">
    <citation type="submission" date="2021-11" db="EMBL/GenBank/DDBJ databases">
        <authorList>
            <person name="Liang Q."/>
            <person name="Mou H."/>
            <person name="Liu Z."/>
        </authorList>
    </citation>
    <scope>NUCLEOTIDE SEQUENCE [LARGE SCALE GENOMIC DNA]</scope>
    <source>
        <strain evidence="2 3">CHU3</strain>
    </source>
</reference>
<gene>
    <name evidence="2" type="ORF">LNV07_18185</name>
</gene>
<keyword evidence="3" id="KW-1185">Reference proteome</keyword>
<sequence>MLGQKRHFSSNNMSNPVSDDLKERDRLNTLILRFYALDSWTPAMGAMLMAGVIPTPGCTDILAAAFQIANEARPATSYQMRQAQKVLDRWVEYHTDEDTDEFDAPTEMSPLDFMVWCDESYDNSSASSKPDWLPYFYSFITDSTKSQAPIPAPFELVARAHKLENWAAISQEKSASVGPVNAPVPEDIYLQAEARIRVRKNVISQSGKPNTIEYELRVAHAASTDPTDSFEVWGHLCAMARCGRYVKLTPTPDGGVMVATSEGRTRAYSQKLVKRFIEKELQAERDRES</sequence>